<evidence type="ECO:0008006" key="4">
    <source>
        <dbReference type="Google" id="ProtNLM"/>
    </source>
</evidence>
<keyword evidence="1" id="KW-0175">Coiled coil</keyword>
<dbReference type="RefSeq" id="WP_196739216.1">
    <property type="nucleotide sequence ID" value="NZ_QFOH01000049.1"/>
</dbReference>
<feature type="coiled-coil region" evidence="1">
    <location>
        <begin position="319"/>
        <end position="360"/>
    </location>
</feature>
<dbReference type="Proteomes" id="UP000249198">
    <property type="component" value="Unassembled WGS sequence"/>
</dbReference>
<evidence type="ECO:0000256" key="1">
    <source>
        <dbReference type="SAM" id="Coils"/>
    </source>
</evidence>
<reference evidence="2 3" key="1">
    <citation type="submission" date="2017-08" db="EMBL/GenBank/DDBJ databases">
        <title>Infants hospitalized years apart are colonized by the same room-sourced microbial strains.</title>
        <authorList>
            <person name="Brooks B."/>
            <person name="Olm M.R."/>
            <person name="Firek B.A."/>
            <person name="Baker R."/>
            <person name="Thomas B.C."/>
            <person name="Morowitz M.J."/>
            <person name="Banfield J.F."/>
        </authorList>
    </citation>
    <scope>NUCLEOTIDE SEQUENCE [LARGE SCALE GENOMIC DNA]</scope>
    <source>
        <strain evidence="2">S2_009_000_R2_77</strain>
    </source>
</reference>
<evidence type="ECO:0000313" key="3">
    <source>
        <dbReference type="Proteomes" id="UP000249198"/>
    </source>
</evidence>
<dbReference type="InterPro" id="IPR027417">
    <property type="entry name" value="P-loop_NTPase"/>
</dbReference>
<organism evidence="2 3">
    <name type="scientific">Pseudomonas kuykendallii</name>
    <dbReference type="NCBI Taxonomy" id="1007099"/>
    <lineage>
        <taxon>Bacteria</taxon>
        <taxon>Pseudomonadati</taxon>
        <taxon>Pseudomonadota</taxon>
        <taxon>Gammaproteobacteria</taxon>
        <taxon>Pseudomonadales</taxon>
        <taxon>Pseudomonadaceae</taxon>
        <taxon>Pseudomonas</taxon>
    </lineage>
</organism>
<dbReference type="EMBL" id="QFOH01000049">
    <property type="protein sequence ID" value="PZP20698.1"/>
    <property type="molecule type" value="Genomic_DNA"/>
</dbReference>
<evidence type="ECO:0000313" key="2">
    <source>
        <dbReference type="EMBL" id="PZP20698.1"/>
    </source>
</evidence>
<dbReference type="AlphaFoldDB" id="A0A2W5CRW6"/>
<name>A0A2W5CRW6_9PSED</name>
<comment type="caution">
    <text evidence="2">The sequence shown here is derived from an EMBL/GenBank/DDBJ whole genome shotgun (WGS) entry which is preliminary data.</text>
</comment>
<proteinExistence type="predicted"/>
<accession>A0A2W5CRW6</accession>
<protein>
    <recommendedName>
        <fullName evidence="4">AAA domain-containing protein</fullName>
    </recommendedName>
</protein>
<gene>
    <name evidence="2" type="ORF">DI599_21690</name>
</gene>
<sequence length="587" mass="66125">MENLVFKRLVVASDTLKSGNQFEFKPRFNLITANDNSVGKSTLAKLLFWALGGDPVLDVTWTGFDVRCLVDFSVGNQTYQAGRYGNIMFLRRPNGEWEKFPKITGAYSDAFAEIVGFEALLPSRSDSTKLETPPPAFYFLPFYVDQQRSWSHAWNGFTNLEQYAKWQKTIIEYHTGYLRPEFFTFEEKIAAQNLEKKTAEGEVRKIETAIDVVKTYVPQSRKMVTLSKGEFDILASEVSDDIAKLQAKQEDLLGTIAELQTERVYLQGQLDLAAIASSELDKDYTFSVECIEGESLLCPLCGTMHDNSSPSRASILADKDEAERQVMQINGKIERLNKELANSQKRLESTRTEIDEINSKYKSLEPSSMPENQENASEASFLDSIASRAVQKHVQRTMETKTALIRSINSTNRSLKAEQKKLLTKEQREDLNAAFKNSLTSYLQELNAQGVNLAPVESPLDYKKIHGSGGAAESTRGILAYYMSVIRQAHKAENEAFSAIVIDTPNQQEQADFNYEKILQFLTGAVPSNAQLILCAMNRDEIKDYKREAHVIELDEQKILKETNYTECRSLLNFDGSITGPSNNLPS</sequence>
<dbReference type="Gene3D" id="3.40.50.300">
    <property type="entry name" value="P-loop containing nucleotide triphosphate hydrolases"/>
    <property type="match status" value="1"/>
</dbReference>